<evidence type="ECO:0000256" key="5">
    <source>
        <dbReference type="ARBA" id="ARBA00023136"/>
    </source>
</evidence>
<evidence type="ECO:0000256" key="3">
    <source>
        <dbReference type="ARBA" id="ARBA00022927"/>
    </source>
</evidence>
<evidence type="ECO:0000259" key="10">
    <source>
        <dbReference type="Pfam" id="PF24598"/>
    </source>
</evidence>
<dbReference type="Pfam" id="PF04118">
    <property type="entry name" value="Dopey_N"/>
    <property type="match status" value="1"/>
</dbReference>
<feature type="region of interest" description="Disordered" evidence="7">
    <location>
        <begin position="1194"/>
        <end position="1213"/>
    </location>
</feature>
<dbReference type="InterPro" id="IPR056457">
    <property type="entry name" value="DOP1_C"/>
</dbReference>
<feature type="domain" description="DOP1-like C-terminal" evidence="10">
    <location>
        <begin position="1623"/>
        <end position="1918"/>
    </location>
</feature>
<evidence type="ECO:0000256" key="6">
    <source>
        <dbReference type="ARBA" id="ARBA00046326"/>
    </source>
</evidence>
<keyword evidence="12" id="KW-1185">Reference proteome</keyword>
<comment type="subcellular location">
    <subcellularLocation>
        <location evidence="1">Golgi apparatus membrane</location>
        <topology evidence="1">Peripheral membrane protein</topology>
    </subcellularLocation>
</comment>
<sequence>MRTAPPTPMQDHAADPKYAKYAQLVERCLQSFDYISEWADVTAFLAKLTKAFQTYPQFAVIPAKETVAKRLAQCLNPALPTGVHQKTLELYAFILQKIGTDQLAEDLPLYSYGLFPFLKHAAMSAKPSLLTIYEVHYLPLKTRLRACVKGLVLALLPGLEEEGNEFFDQTLRLLDAVSHGVEAPYFYQALFLGLITAPDLRTAALHYLSRRLPRSTQREDMAFVVGDDPTLLVHALAASLRDSQPLVQRATLDLLVTHLPLAADLVAGDDAPLLLAAAAEVVLRRDMSLNRRLYAWLLGPAETRVDRQVHFSSRVQRPLVKALRAMLVTTDPDDAVRQRPFRILVSLLDRSEIGVPLVRALVPDTVTAARRYHATSLQSTRPAVRMLFETVDPYLVWAWALGTVGRTLDDPLAAADPWPGLTFLVGELYARDAETRAVHAPLVVAGTLGFLADRLETEVPPPEQVTGILTWLHDLLALAAPTALVAELDAIHGLLPAVPEQTSPDATRPANGNPTTHSLTAAVGRFYSVTNTSWTDGPDAEVEVAPPLPRDQVRRVLDGLIAAIPAPPTAVTLADGLRAALAPVLVAYRDHPATHPATARLYAALDTSGPPRDAARLARCCPTLLPRLLATVRRTNDPATAAGHLAWALDAVAAGSLPSTALSADTPLDALVSALWRFLAPAYASHHVAVVQALVRLGGVVGVDQLEAALRSCLAAPGPDREREAALACFAAFWAHASDPEPDRPAYARLALLALDPLSDEGAGALYRAAEAWVRDQVGHPARLATALLNLLAQDPSGHCEATAEGLIYRQPVNGAQLGYALDQTRRLCSTAGAPLLDWLLRTPLTPRLCRSLAGAHAWRPAAELLTYYDAYLELALRYAVARGDGHTRVRPAALRLTTALVTLAPHMPPSVSFGAADVVVTALSGSVTRADLDPQPDLLRLLLALWAAPPHFGPTDRSPAEAARQLAAVNLDRTVSGGNRLALAALYRPTAGETVAAVAPGPTSSTASTASTSGPLLTRTLLDALSRPANRCVLRSWVDFLGLALAHFRPAFGRTLWPAAVLLCLLLKEARSDLRLTCPALTLSPPTGAPAAPFSFLPAPQGNPATSPPTRTDSTAPDRLTPAPAARVLTYLDGLEHLLLFSLTDPTVSDDAPSPVPPGWLQAGVYDALTTRRGTKGRSGSLVATAALGPVDPEVTADAPGTRAPAPGRSTSSGGLRFLADAVATVFSTGPDPSAGANTTASSATPSVPARAVVLAELPSILRVLLDLTAPTKSPDPPADATVVARVHSLVARLAAVAPTAVFESAVETWFRDNRGADWTAPLARKDERQLPENEEKDHYELDDTLGEQGDEEPATSARPPQRNRAVELLHTVPGFTPAVTLGLALDAAAVRGLGDVPPHLQPPLPIPPSETPYYTATSPHLTDLALGRFAVAYLATTAFDDAGALREVLPRILAYTRSLLASPPHPQRAARVAGLRVLTAFLRQCRPHPTVLQTPDGVSLHDAYYRLADASIALAGRLLDGSTRGEAAASATEPVPSFRTSDAQLAGDLLALLADPIMTLGPTIVPEPERLQSLAAAVVNHIAGPFLRGRWPLAPVLVVRGQPVHPDRAPAALALPYLLAHRVVALLAALARHPTTLLRSYRREVWDHFADAPGFFVQYGMTRRVLGHWRRLVGTVAAAERTRLGDLLTRISAAPASHLFANREAETVAQALLVRKLAFILYSGACDQYTAVLPGIQEKLVDLLKLPRLPALVHVEVYLCLRVLLRRVTGRYLATLWPVLLTDLLRLCSRVLATDLTAPADLTARFLAACKFLDLLLVLAPAEFQLHQWIFVTDTMEALYGARRTGVALIDRMSAELDVFSAGSPTWPTSIQDYLPSGPTPPRRRPLLTMGAIRSLRDLEPFVHNISVYAYEATYALACPDLPFIEARLADDLLFTTIYDTEPAGTAVLNDAVAGP</sequence>
<feature type="domain" description="DOP1 N-terminal" evidence="8">
    <location>
        <begin position="15"/>
        <end position="301"/>
    </location>
</feature>
<evidence type="ECO:0000256" key="4">
    <source>
        <dbReference type="ARBA" id="ARBA00023034"/>
    </source>
</evidence>
<evidence type="ECO:0008006" key="13">
    <source>
        <dbReference type="Google" id="ProtNLM"/>
    </source>
</evidence>
<keyword evidence="2" id="KW-0813">Transport</keyword>
<comment type="similarity">
    <text evidence="6">Belongs to the DOP1 family.</text>
</comment>
<feature type="domain" description="DOP1-like middle TPR" evidence="9">
    <location>
        <begin position="311"/>
        <end position="458"/>
    </location>
</feature>
<organism evidence="11 12">
    <name type="scientific">Tieghemiomyces parasiticus</name>
    <dbReference type="NCBI Taxonomy" id="78921"/>
    <lineage>
        <taxon>Eukaryota</taxon>
        <taxon>Fungi</taxon>
        <taxon>Fungi incertae sedis</taxon>
        <taxon>Zoopagomycota</taxon>
        <taxon>Kickxellomycotina</taxon>
        <taxon>Dimargaritomycetes</taxon>
        <taxon>Dimargaritales</taxon>
        <taxon>Dimargaritaceae</taxon>
        <taxon>Tieghemiomyces</taxon>
    </lineage>
</organism>
<evidence type="ECO:0000259" key="9">
    <source>
        <dbReference type="Pfam" id="PF24597"/>
    </source>
</evidence>
<dbReference type="GO" id="GO:0005802">
    <property type="term" value="C:trans-Golgi network"/>
    <property type="evidence" value="ECO:0007669"/>
    <property type="project" value="TreeGrafter"/>
</dbReference>
<evidence type="ECO:0000256" key="1">
    <source>
        <dbReference type="ARBA" id="ARBA00004395"/>
    </source>
</evidence>
<comment type="caution">
    <text evidence="11">The sequence shown here is derived from an EMBL/GenBank/DDBJ whole genome shotgun (WGS) entry which is preliminary data.</text>
</comment>
<gene>
    <name evidence="11" type="ORF">IWQ60_002077</name>
</gene>
<proteinExistence type="inferred from homology"/>
<reference evidence="11" key="1">
    <citation type="submission" date="2022-07" db="EMBL/GenBank/DDBJ databases">
        <title>Phylogenomic reconstructions and comparative analyses of Kickxellomycotina fungi.</title>
        <authorList>
            <person name="Reynolds N.K."/>
            <person name="Stajich J.E."/>
            <person name="Barry K."/>
            <person name="Grigoriev I.V."/>
            <person name="Crous P."/>
            <person name="Smith M.E."/>
        </authorList>
    </citation>
    <scope>NUCLEOTIDE SEQUENCE</scope>
    <source>
        <strain evidence="11">RSA 861</strain>
    </source>
</reference>
<dbReference type="OrthoDB" id="297643at2759"/>
<feature type="compositionally biased region" description="Polar residues" evidence="7">
    <location>
        <begin position="1104"/>
        <end position="1116"/>
    </location>
</feature>
<dbReference type="InterPro" id="IPR056458">
    <property type="entry name" value="TPR_DOP1_M"/>
</dbReference>
<dbReference type="GO" id="GO:0000139">
    <property type="term" value="C:Golgi membrane"/>
    <property type="evidence" value="ECO:0007669"/>
    <property type="project" value="UniProtKB-SubCell"/>
</dbReference>
<dbReference type="GO" id="GO:0015031">
    <property type="term" value="P:protein transport"/>
    <property type="evidence" value="ECO:0007669"/>
    <property type="project" value="UniProtKB-KW"/>
</dbReference>
<dbReference type="SUPFAM" id="SSF48371">
    <property type="entry name" value="ARM repeat"/>
    <property type="match status" value="1"/>
</dbReference>
<dbReference type="Pfam" id="PF24598">
    <property type="entry name" value="DOP1_C"/>
    <property type="match status" value="1"/>
</dbReference>
<evidence type="ECO:0000256" key="7">
    <source>
        <dbReference type="SAM" id="MobiDB-lite"/>
    </source>
</evidence>
<protein>
    <recommendedName>
        <fullName evidence="13">Dopey N-terminal domain-containing protein</fullName>
    </recommendedName>
</protein>
<dbReference type="InterPro" id="IPR040314">
    <property type="entry name" value="DOP1"/>
</dbReference>
<dbReference type="GO" id="GO:0005768">
    <property type="term" value="C:endosome"/>
    <property type="evidence" value="ECO:0007669"/>
    <property type="project" value="TreeGrafter"/>
</dbReference>
<evidence type="ECO:0000313" key="12">
    <source>
        <dbReference type="Proteomes" id="UP001150569"/>
    </source>
</evidence>
<evidence type="ECO:0000313" key="11">
    <source>
        <dbReference type="EMBL" id="KAJ1928412.1"/>
    </source>
</evidence>
<dbReference type="Proteomes" id="UP001150569">
    <property type="component" value="Unassembled WGS sequence"/>
</dbReference>
<dbReference type="PANTHER" id="PTHR14042">
    <property type="entry name" value="DOPEY-RELATED"/>
    <property type="match status" value="1"/>
</dbReference>
<dbReference type="GO" id="GO:0005829">
    <property type="term" value="C:cytosol"/>
    <property type="evidence" value="ECO:0007669"/>
    <property type="project" value="GOC"/>
</dbReference>
<evidence type="ECO:0000256" key="2">
    <source>
        <dbReference type="ARBA" id="ARBA00022448"/>
    </source>
</evidence>
<keyword evidence="5" id="KW-0472">Membrane</keyword>
<dbReference type="PANTHER" id="PTHR14042:SF24">
    <property type="entry name" value="PROTEIN DOPEY-1 HOMOLOG"/>
    <property type="match status" value="1"/>
</dbReference>
<feature type="region of interest" description="Disordered" evidence="7">
    <location>
        <begin position="1093"/>
        <end position="1121"/>
    </location>
</feature>
<dbReference type="InterPro" id="IPR016024">
    <property type="entry name" value="ARM-type_fold"/>
</dbReference>
<evidence type="ECO:0000259" key="8">
    <source>
        <dbReference type="Pfam" id="PF04118"/>
    </source>
</evidence>
<keyword evidence="3" id="KW-0653">Protein transport</keyword>
<dbReference type="EMBL" id="JANBPT010000074">
    <property type="protein sequence ID" value="KAJ1928412.1"/>
    <property type="molecule type" value="Genomic_DNA"/>
</dbReference>
<name>A0A9W8E1B5_9FUNG</name>
<dbReference type="GO" id="GO:0006895">
    <property type="term" value="P:Golgi to endosome transport"/>
    <property type="evidence" value="ECO:0007669"/>
    <property type="project" value="InterPro"/>
</dbReference>
<dbReference type="InterPro" id="IPR007249">
    <property type="entry name" value="DOP1_N"/>
</dbReference>
<keyword evidence="4" id="KW-0333">Golgi apparatus</keyword>
<accession>A0A9W8E1B5</accession>
<dbReference type="Pfam" id="PF24597">
    <property type="entry name" value="TPR_DOP1_M"/>
    <property type="match status" value="1"/>
</dbReference>